<reference evidence="2" key="2">
    <citation type="journal article" date="2023" name="BMC Genomics">
        <title>Pest status, molecular evolution, and epigenetic factors derived from the genome assembly of Frankliniella fusca, a thysanopteran phytovirus vector.</title>
        <authorList>
            <person name="Catto M.A."/>
            <person name="Labadie P.E."/>
            <person name="Jacobson A.L."/>
            <person name="Kennedy G.G."/>
            <person name="Srinivasan R."/>
            <person name="Hunt B.G."/>
        </authorList>
    </citation>
    <scope>NUCLEOTIDE SEQUENCE</scope>
    <source>
        <strain evidence="2">PL_HMW_Pooled</strain>
    </source>
</reference>
<keyword evidence="3" id="KW-1185">Reference proteome</keyword>
<feature type="region of interest" description="Disordered" evidence="1">
    <location>
        <begin position="43"/>
        <end position="74"/>
    </location>
</feature>
<sequence>MCPMLAMVELHECDEDRSTIGRFTKHRCSDVSFLPTFRPSERTATKTTKTTKTNSDTKISAPNVFPETARLINE</sequence>
<accession>A0AAE1H140</accession>
<evidence type="ECO:0000256" key="1">
    <source>
        <dbReference type="SAM" id="MobiDB-lite"/>
    </source>
</evidence>
<evidence type="ECO:0000313" key="2">
    <source>
        <dbReference type="EMBL" id="KAK3913015.1"/>
    </source>
</evidence>
<evidence type="ECO:0000313" key="3">
    <source>
        <dbReference type="Proteomes" id="UP001219518"/>
    </source>
</evidence>
<dbReference type="EMBL" id="JAHWGI010000307">
    <property type="protein sequence ID" value="KAK3913015.1"/>
    <property type="molecule type" value="Genomic_DNA"/>
</dbReference>
<gene>
    <name evidence="2" type="ORF">KUF71_022469</name>
</gene>
<dbReference type="Proteomes" id="UP001219518">
    <property type="component" value="Unassembled WGS sequence"/>
</dbReference>
<name>A0AAE1H140_9NEOP</name>
<dbReference type="AlphaFoldDB" id="A0AAE1H140"/>
<reference evidence="2" key="1">
    <citation type="submission" date="2021-07" db="EMBL/GenBank/DDBJ databases">
        <authorList>
            <person name="Catto M.A."/>
            <person name="Jacobson A."/>
            <person name="Kennedy G."/>
            <person name="Labadie P."/>
            <person name="Hunt B.G."/>
            <person name="Srinivasan R."/>
        </authorList>
    </citation>
    <scope>NUCLEOTIDE SEQUENCE</scope>
    <source>
        <strain evidence="2">PL_HMW_Pooled</strain>
        <tissue evidence="2">Head</tissue>
    </source>
</reference>
<protein>
    <submittedName>
        <fullName evidence="2">ATPase expression protein 2, mitochondrial</fullName>
    </submittedName>
</protein>
<comment type="caution">
    <text evidence="2">The sequence shown here is derived from an EMBL/GenBank/DDBJ whole genome shotgun (WGS) entry which is preliminary data.</text>
</comment>
<organism evidence="2 3">
    <name type="scientific">Frankliniella fusca</name>
    <dbReference type="NCBI Taxonomy" id="407009"/>
    <lineage>
        <taxon>Eukaryota</taxon>
        <taxon>Metazoa</taxon>
        <taxon>Ecdysozoa</taxon>
        <taxon>Arthropoda</taxon>
        <taxon>Hexapoda</taxon>
        <taxon>Insecta</taxon>
        <taxon>Pterygota</taxon>
        <taxon>Neoptera</taxon>
        <taxon>Paraneoptera</taxon>
        <taxon>Thysanoptera</taxon>
        <taxon>Terebrantia</taxon>
        <taxon>Thripoidea</taxon>
        <taxon>Thripidae</taxon>
        <taxon>Frankliniella</taxon>
    </lineage>
</organism>
<feature type="compositionally biased region" description="Low complexity" evidence="1">
    <location>
        <begin position="45"/>
        <end position="58"/>
    </location>
</feature>
<proteinExistence type="predicted"/>